<keyword evidence="2 7" id="KW-0813">Transport</keyword>
<accession>A0ABV3FTI1</accession>
<keyword evidence="5 7" id="KW-1133">Transmembrane helix</keyword>
<dbReference type="Pfam" id="PF00528">
    <property type="entry name" value="BPD_transp_1"/>
    <property type="match status" value="1"/>
</dbReference>
<dbReference type="InterPro" id="IPR035906">
    <property type="entry name" value="MetI-like_sf"/>
</dbReference>
<dbReference type="Proteomes" id="UP001551695">
    <property type="component" value="Unassembled WGS sequence"/>
</dbReference>
<dbReference type="Gene3D" id="1.10.3720.10">
    <property type="entry name" value="MetI-like"/>
    <property type="match status" value="1"/>
</dbReference>
<evidence type="ECO:0000313" key="9">
    <source>
        <dbReference type="EMBL" id="MEV0708648.1"/>
    </source>
</evidence>
<evidence type="ECO:0000256" key="5">
    <source>
        <dbReference type="ARBA" id="ARBA00022989"/>
    </source>
</evidence>
<dbReference type="PROSITE" id="PS50928">
    <property type="entry name" value="ABC_TM1"/>
    <property type="match status" value="1"/>
</dbReference>
<feature type="transmembrane region" description="Helical" evidence="7">
    <location>
        <begin position="108"/>
        <end position="133"/>
    </location>
</feature>
<name>A0ABV3FTI1_9NOCA</name>
<dbReference type="CDD" id="cd06261">
    <property type="entry name" value="TM_PBP2"/>
    <property type="match status" value="1"/>
</dbReference>
<dbReference type="EMBL" id="JBFAKC010000005">
    <property type="protein sequence ID" value="MEV0708648.1"/>
    <property type="molecule type" value="Genomic_DNA"/>
</dbReference>
<keyword evidence="4 7" id="KW-0812">Transmembrane</keyword>
<feature type="transmembrane region" description="Helical" evidence="7">
    <location>
        <begin position="180"/>
        <end position="199"/>
    </location>
</feature>
<feature type="transmembrane region" description="Helical" evidence="7">
    <location>
        <begin position="238"/>
        <end position="264"/>
    </location>
</feature>
<proteinExistence type="inferred from homology"/>
<keyword evidence="6 7" id="KW-0472">Membrane</keyword>
<feature type="transmembrane region" description="Helical" evidence="7">
    <location>
        <begin position="145"/>
        <end position="168"/>
    </location>
</feature>
<protein>
    <submittedName>
        <fullName evidence="9">ABC transporter permease</fullName>
    </submittedName>
</protein>
<dbReference type="PANTHER" id="PTHR43163">
    <property type="entry name" value="DIPEPTIDE TRANSPORT SYSTEM PERMEASE PROTEIN DPPB-RELATED"/>
    <property type="match status" value="1"/>
</dbReference>
<comment type="similarity">
    <text evidence="7">Belongs to the binding-protein-dependent transport system permease family.</text>
</comment>
<dbReference type="InterPro" id="IPR045621">
    <property type="entry name" value="BPD_transp_1_N"/>
</dbReference>
<evidence type="ECO:0000256" key="3">
    <source>
        <dbReference type="ARBA" id="ARBA00022475"/>
    </source>
</evidence>
<dbReference type="PANTHER" id="PTHR43163:SF6">
    <property type="entry name" value="DIPEPTIDE TRANSPORT SYSTEM PERMEASE PROTEIN DPPB-RELATED"/>
    <property type="match status" value="1"/>
</dbReference>
<evidence type="ECO:0000256" key="1">
    <source>
        <dbReference type="ARBA" id="ARBA00004651"/>
    </source>
</evidence>
<evidence type="ECO:0000259" key="8">
    <source>
        <dbReference type="PROSITE" id="PS50928"/>
    </source>
</evidence>
<evidence type="ECO:0000256" key="7">
    <source>
        <dbReference type="RuleBase" id="RU363032"/>
    </source>
</evidence>
<feature type="transmembrane region" description="Helical" evidence="7">
    <location>
        <begin position="284"/>
        <end position="303"/>
    </location>
</feature>
<feature type="domain" description="ABC transmembrane type-1" evidence="8">
    <location>
        <begin position="108"/>
        <end position="307"/>
    </location>
</feature>
<dbReference type="Pfam" id="PF19300">
    <property type="entry name" value="BPD_transp_1_N"/>
    <property type="match status" value="1"/>
</dbReference>
<evidence type="ECO:0000313" key="10">
    <source>
        <dbReference type="Proteomes" id="UP001551695"/>
    </source>
</evidence>
<dbReference type="InterPro" id="IPR000515">
    <property type="entry name" value="MetI-like"/>
</dbReference>
<keyword evidence="3" id="KW-1003">Cell membrane</keyword>
<comment type="subcellular location">
    <subcellularLocation>
        <location evidence="1 7">Cell membrane</location>
        <topology evidence="1 7">Multi-pass membrane protein</topology>
    </subcellularLocation>
</comment>
<organism evidence="9 10">
    <name type="scientific">Nocardia aurea</name>
    <dbReference type="NCBI Taxonomy" id="2144174"/>
    <lineage>
        <taxon>Bacteria</taxon>
        <taxon>Bacillati</taxon>
        <taxon>Actinomycetota</taxon>
        <taxon>Actinomycetes</taxon>
        <taxon>Mycobacteriales</taxon>
        <taxon>Nocardiaceae</taxon>
        <taxon>Nocardia</taxon>
    </lineage>
</organism>
<sequence>MARVLNRVPEPLRWLIGRLALALVVIWGAATVTFAGLLLIPGDPARAVAGGVAATASPEVLARIRSEYGFDDPVAVQYLRFLARLLRGDLGTSYQQNRPVQSIITEQLWATLSLAVGGMLIGALIAMTLAVLTADRPRSRSVARLAEFTALSMPTFWIGFVLLALFSFRWQVFPVLGNDGVEALILPWITLAIAITGVLSQVARDGIEQALGQPFALTVRARGATETRVRVGHALRHAALPVLTMSGWMLGNLLGGVVVVETVFARQGLGQVLVTAVRGRDYPVVTGVVVLTAATFSLISIALDHLYRVVDPRIGESAR</sequence>
<evidence type="ECO:0000256" key="4">
    <source>
        <dbReference type="ARBA" id="ARBA00022692"/>
    </source>
</evidence>
<dbReference type="RefSeq" id="WP_355089783.1">
    <property type="nucleotide sequence ID" value="NZ_JBEXKW010000079.1"/>
</dbReference>
<evidence type="ECO:0000256" key="6">
    <source>
        <dbReference type="ARBA" id="ARBA00023136"/>
    </source>
</evidence>
<comment type="caution">
    <text evidence="9">The sequence shown here is derived from an EMBL/GenBank/DDBJ whole genome shotgun (WGS) entry which is preliminary data.</text>
</comment>
<keyword evidence="10" id="KW-1185">Reference proteome</keyword>
<feature type="transmembrane region" description="Helical" evidence="7">
    <location>
        <begin position="20"/>
        <end position="40"/>
    </location>
</feature>
<evidence type="ECO:0000256" key="2">
    <source>
        <dbReference type="ARBA" id="ARBA00022448"/>
    </source>
</evidence>
<gene>
    <name evidence="9" type="ORF">AB0I48_13870</name>
</gene>
<reference evidence="9 10" key="1">
    <citation type="submission" date="2024-06" db="EMBL/GenBank/DDBJ databases">
        <title>The Natural Products Discovery Center: Release of the First 8490 Sequenced Strains for Exploring Actinobacteria Biosynthetic Diversity.</title>
        <authorList>
            <person name="Kalkreuter E."/>
            <person name="Kautsar S.A."/>
            <person name="Yang D."/>
            <person name="Bader C.D."/>
            <person name="Teijaro C.N."/>
            <person name="Fluegel L."/>
            <person name="Davis C.M."/>
            <person name="Simpson J.R."/>
            <person name="Lauterbach L."/>
            <person name="Steele A.D."/>
            <person name="Gui C."/>
            <person name="Meng S."/>
            <person name="Li G."/>
            <person name="Viehrig K."/>
            <person name="Ye F."/>
            <person name="Su P."/>
            <person name="Kiefer A.F."/>
            <person name="Nichols A."/>
            <person name="Cepeda A.J."/>
            <person name="Yan W."/>
            <person name="Fan B."/>
            <person name="Jiang Y."/>
            <person name="Adhikari A."/>
            <person name="Zheng C.-J."/>
            <person name="Schuster L."/>
            <person name="Cowan T.M."/>
            <person name="Smanski M.J."/>
            <person name="Chevrette M.G."/>
            <person name="De Carvalho L.P.S."/>
            <person name="Shen B."/>
        </authorList>
    </citation>
    <scope>NUCLEOTIDE SEQUENCE [LARGE SCALE GENOMIC DNA]</scope>
    <source>
        <strain evidence="9 10">NPDC050403</strain>
    </source>
</reference>
<dbReference type="SUPFAM" id="SSF161098">
    <property type="entry name" value="MetI-like"/>
    <property type="match status" value="1"/>
</dbReference>